<keyword evidence="1" id="KW-1133">Transmembrane helix</keyword>
<reference evidence="3" key="1">
    <citation type="journal article" date="2017" name="Virology">
        <title>A novel pathogenic aviadenovirus from red-bellied parrots (Poicephalus rufiventris) unveils deep recombination events among avian host lineages.</title>
        <authorList>
            <person name="Das S."/>
            <person name="Fearnside K."/>
            <person name="Sarker S."/>
            <person name="Forwood J.K."/>
            <person name="Raidal S.R."/>
        </authorList>
    </citation>
    <scope>NUCLEOTIDE SEQUENCE [LARGE SCALE GENOMIC DNA]</scope>
</reference>
<keyword evidence="1" id="KW-0812">Transmembrane</keyword>
<keyword evidence="1" id="KW-0472">Membrane</keyword>
<sequence>MFPDELTDSWPKLLTFIDFCPSTFTVSTLPAFFVSFFLVK</sequence>
<keyword evidence="3" id="KW-1185">Reference proteome</keyword>
<proteinExistence type="predicted"/>
<organism evidence="2 3">
    <name type="scientific">psittacine adenovirus 4</name>
    <dbReference type="NCBI Taxonomy" id="2773287"/>
    <lineage>
        <taxon>Viruses</taxon>
        <taxon>Varidnaviria</taxon>
        <taxon>Bamfordvirae</taxon>
        <taxon>Preplasmiviricota</taxon>
        <taxon>Polisuviricotina</taxon>
        <taxon>Pharingeaviricetes</taxon>
        <taxon>Rowavirales</taxon>
        <taxon>Adenoviridae</taxon>
        <taxon>Aviadenovirus</taxon>
        <taxon>Aviadenovirus rubri</taxon>
        <taxon>Psittacine aviadenovirus B</taxon>
    </lineage>
</organism>
<evidence type="ECO:0000313" key="3">
    <source>
        <dbReference type="Proteomes" id="UP000241841"/>
    </source>
</evidence>
<name>A0A1P8SW90_9ADEN</name>
<accession>A0A1P8SW90</accession>
<dbReference type="EMBL" id="KX577802">
    <property type="protein sequence ID" value="APY28370.1"/>
    <property type="molecule type" value="Genomic_DNA"/>
</dbReference>
<evidence type="ECO:0000313" key="2">
    <source>
        <dbReference type="EMBL" id="APY28370.1"/>
    </source>
</evidence>
<evidence type="ECO:0000256" key="1">
    <source>
        <dbReference type="SAM" id="Phobius"/>
    </source>
</evidence>
<feature type="transmembrane region" description="Helical" evidence="1">
    <location>
        <begin position="16"/>
        <end position="39"/>
    </location>
</feature>
<protein>
    <submittedName>
        <fullName evidence="2">ORF20</fullName>
    </submittedName>
</protein>
<dbReference type="Proteomes" id="UP000241841">
    <property type="component" value="Segment"/>
</dbReference>